<dbReference type="AlphaFoldDB" id="A0A6A6U0A3"/>
<name>A0A6A6U0A3_9PEZI</name>
<dbReference type="Proteomes" id="UP000799302">
    <property type="component" value="Unassembled WGS sequence"/>
</dbReference>
<dbReference type="EMBL" id="MU004242">
    <property type="protein sequence ID" value="KAF2664548.1"/>
    <property type="molecule type" value="Genomic_DNA"/>
</dbReference>
<keyword evidence="2" id="KW-1185">Reference proteome</keyword>
<evidence type="ECO:0000313" key="2">
    <source>
        <dbReference type="Proteomes" id="UP000799302"/>
    </source>
</evidence>
<accession>A0A6A6U0A3</accession>
<dbReference type="PANTHER" id="PTHR42057">
    <property type="entry name" value="F-BOX DOMAIN PROTEIN (AFU_ORTHOLOGUE AFUA_4G00200)"/>
    <property type="match status" value="1"/>
</dbReference>
<dbReference type="OrthoDB" id="3140657at2759"/>
<dbReference type="Gene3D" id="3.80.10.10">
    <property type="entry name" value="Ribonuclease Inhibitor"/>
    <property type="match status" value="1"/>
</dbReference>
<organism evidence="1 2">
    <name type="scientific">Microthyrium microscopicum</name>
    <dbReference type="NCBI Taxonomy" id="703497"/>
    <lineage>
        <taxon>Eukaryota</taxon>
        <taxon>Fungi</taxon>
        <taxon>Dikarya</taxon>
        <taxon>Ascomycota</taxon>
        <taxon>Pezizomycotina</taxon>
        <taxon>Dothideomycetes</taxon>
        <taxon>Dothideomycetes incertae sedis</taxon>
        <taxon>Microthyriales</taxon>
        <taxon>Microthyriaceae</taxon>
        <taxon>Microthyrium</taxon>
    </lineage>
</organism>
<sequence>MNDAILKMILHTANILGVRDLKSPSSLSLIMSLTSLPGEIKSAIAEHLDGSEDLKPLVREVIIDIFPVKNWIRSLPEKCWNSFGVEYNPAEIWRSAITEMDGFPQVESVFLRFSETTQVRQKVLHSVFESMSKINSITGRKICVLSIGNLQNVDNAEITASEAFKGVLSELEEIHVSICTTTDILSPVDSINHPEVSTFWPLFTQKWLEPVQSNLKALTLHCDEPWDVIPLWQSPNFHSPLLRSLSLGNYIFSSDWQVGWILNHNKLKFLSFDDCLIGQYYEVDPRRDVTDTGLVQVAKAVRQSERRHTKDFRFSPERWMQVKNNSTRLKLNTVRTNNTWNCAFDKRSSNASHFPSLRYVAFDERGALHRANRWDIPTLVPRLQYGTEPPAVEPHGTFSSSPYIRYIDCNDLV</sequence>
<reference evidence="1" key="1">
    <citation type="journal article" date="2020" name="Stud. Mycol.">
        <title>101 Dothideomycetes genomes: a test case for predicting lifestyles and emergence of pathogens.</title>
        <authorList>
            <person name="Haridas S."/>
            <person name="Albert R."/>
            <person name="Binder M."/>
            <person name="Bloem J."/>
            <person name="Labutti K."/>
            <person name="Salamov A."/>
            <person name="Andreopoulos B."/>
            <person name="Baker S."/>
            <person name="Barry K."/>
            <person name="Bills G."/>
            <person name="Bluhm B."/>
            <person name="Cannon C."/>
            <person name="Castanera R."/>
            <person name="Culley D."/>
            <person name="Daum C."/>
            <person name="Ezra D."/>
            <person name="Gonzalez J."/>
            <person name="Henrissat B."/>
            <person name="Kuo A."/>
            <person name="Liang C."/>
            <person name="Lipzen A."/>
            <person name="Lutzoni F."/>
            <person name="Magnuson J."/>
            <person name="Mondo S."/>
            <person name="Nolan M."/>
            <person name="Ohm R."/>
            <person name="Pangilinan J."/>
            <person name="Park H.-J."/>
            <person name="Ramirez L."/>
            <person name="Alfaro M."/>
            <person name="Sun H."/>
            <person name="Tritt A."/>
            <person name="Yoshinaga Y."/>
            <person name="Zwiers L.-H."/>
            <person name="Turgeon B."/>
            <person name="Goodwin S."/>
            <person name="Spatafora J."/>
            <person name="Crous P."/>
            <person name="Grigoriev I."/>
        </authorList>
    </citation>
    <scope>NUCLEOTIDE SEQUENCE</scope>
    <source>
        <strain evidence="1">CBS 115976</strain>
    </source>
</reference>
<dbReference type="InterPro" id="IPR032675">
    <property type="entry name" value="LRR_dom_sf"/>
</dbReference>
<evidence type="ECO:0008006" key="3">
    <source>
        <dbReference type="Google" id="ProtNLM"/>
    </source>
</evidence>
<dbReference type="PANTHER" id="PTHR42057:SF2">
    <property type="entry name" value="F-BOX DOMAIN PROTEIN (AFU_ORTHOLOGUE AFUA_4G00200)-RELATED"/>
    <property type="match status" value="1"/>
</dbReference>
<protein>
    <recommendedName>
        <fullName evidence="3">F-box domain-containing protein</fullName>
    </recommendedName>
</protein>
<gene>
    <name evidence="1" type="ORF">BT63DRAFT_460039</name>
</gene>
<proteinExistence type="predicted"/>
<evidence type="ECO:0000313" key="1">
    <source>
        <dbReference type="EMBL" id="KAF2664548.1"/>
    </source>
</evidence>
<dbReference type="SUPFAM" id="SSF52047">
    <property type="entry name" value="RNI-like"/>
    <property type="match status" value="1"/>
</dbReference>